<accession>A0A1Y0I7Q9</accession>
<dbReference type="OrthoDB" id="5853561at2"/>
<dbReference type="KEGG" id="ome:OLMES_2193"/>
<evidence type="ECO:0000313" key="3">
    <source>
        <dbReference type="Proteomes" id="UP000196027"/>
    </source>
</evidence>
<dbReference type="InterPro" id="IPR050471">
    <property type="entry name" value="AB_hydrolase"/>
</dbReference>
<dbReference type="Gene3D" id="3.40.50.1820">
    <property type="entry name" value="alpha/beta hydrolase"/>
    <property type="match status" value="1"/>
</dbReference>
<proteinExistence type="predicted"/>
<dbReference type="RefSeq" id="WP_087461272.1">
    <property type="nucleotide sequence ID" value="NZ_CP021425.1"/>
</dbReference>
<dbReference type="InterPro" id="IPR000073">
    <property type="entry name" value="AB_hydrolase_1"/>
</dbReference>
<dbReference type="PANTHER" id="PTHR43433:SF5">
    <property type="entry name" value="AB HYDROLASE-1 DOMAIN-CONTAINING PROTEIN"/>
    <property type="match status" value="1"/>
</dbReference>
<organism evidence="2 3">
    <name type="scientific">Oleiphilus messinensis</name>
    <dbReference type="NCBI Taxonomy" id="141451"/>
    <lineage>
        <taxon>Bacteria</taxon>
        <taxon>Pseudomonadati</taxon>
        <taxon>Pseudomonadota</taxon>
        <taxon>Gammaproteobacteria</taxon>
        <taxon>Oceanospirillales</taxon>
        <taxon>Oleiphilaceae</taxon>
        <taxon>Oleiphilus</taxon>
    </lineage>
</organism>
<evidence type="ECO:0000313" key="2">
    <source>
        <dbReference type="EMBL" id="ARU56260.1"/>
    </source>
</evidence>
<dbReference type="GO" id="GO:0004806">
    <property type="term" value="F:triacylglycerol lipase activity"/>
    <property type="evidence" value="ECO:0007669"/>
    <property type="project" value="TreeGrafter"/>
</dbReference>
<keyword evidence="2" id="KW-0378">Hydrolase</keyword>
<sequence>MAQALSGSIKLEYEQFGSPQHPAVIMIMGLGAQMIVWPKALCEHIANQGYRVIRFDNRDIGLSTKLSHEGTPNLGKMFLASRFKRPVFAPYTLYDMADDVLNLMAALSIPQAHFIGASMGGMIAQIIAGIAPEKTLSLTSIMSTSGAKHLPMPHTRVLLKLLRPQKEKLPNREITQKVRTLQTIGSQTYPTSPFELFYRVHTARERDSDPEGTLRQAAAIIASECRIPLLKTIATPTLIIHGTEDRLIPLECGLHTARVIPEAQMKVIEGMGHDLPSPLLPRIQRSIIDHLTFSSSRLAHSA</sequence>
<dbReference type="PANTHER" id="PTHR43433">
    <property type="entry name" value="HYDROLASE, ALPHA/BETA FOLD FAMILY PROTEIN"/>
    <property type="match status" value="1"/>
</dbReference>
<dbReference type="Pfam" id="PF00561">
    <property type="entry name" value="Abhydrolase_1"/>
    <property type="match status" value="1"/>
</dbReference>
<keyword evidence="3" id="KW-1185">Reference proteome</keyword>
<evidence type="ECO:0000259" key="1">
    <source>
        <dbReference type="Pfam" id="PF00561"/>
    </source>
</evidence>
<dbReference type="EMBL" id="CP021425">
    <property type="protein sequence ID" value="ARU56260.1"/>
    <property type="molecule type" value="Genomic_DNA"/>
</dbReference>
<name>A0A1Y0I7Q9_9GAMM</name>
<reference evidence="2 3" key="1">
    <citation type="submission" date="2017-05" db="EMBL/GenBank/DDBJ databases">
        <title>Genomic insights into alkan degradation activity of Oleiphilus messinensis.</title>
        <authorList>
            <person name="Kozyavkin S.A."/>
            <person name="Slesarev A.I."/>
            <person name="Golyshin P.N."/>
            <person name="Korzhenkov A."/>
            <person name="Golyshina O.N."/>
            <person name="Toshchakov S.V."/>
        </authorList>
    </citation>
    <scope>NUCLEOTIDE SEQUENCE [LARGE SCALE GENOMIC DNA]</scope>
    <source>
        <strain evidence="2 3">ME102</strain>
    </source>
</reference>
<gene>
    <name evidence="2" type="ORF">OLMES_2193</name>
</gene>
<dbReference type="SUPFAM" id="SSF53474">
    <property type="entry name" value="alpha/beta-Hydrolases"/>
    <property type="match status" value="1"/>
</dbReference>
<dbReference type="GO" id="GO:0046503">
    <property type="term" value="P:glycerolipid catabolic process"/>
    <property type="evidence" value="ECO:0007669"/>
    <property type="project" value="TreeGrafter"/>
</dbReference>
<dbReference type="InterPro" id="IPR029058">
    <property type="entry name" value="AB_hydrolase_fold"/>
</dbReference>
<dbReference type="Proteomes" id="UP000196027">
    <property type="component" value="Chromosome"/>
</dbReference>
<dbReference type="AlphaFoldDB" id="A0A1Y0I7Q9"/>
<protein>
    <submittedName>
        <fullName evidence="2">Alpha/beta fold superfamily hydrolase</fullName>
    </submittedName>
</protein>
<feature type="domain" description="AB hydrolase-1" evidence="1">
    <location>
        <begin position="22"/>
        <end position="274"/>
    </location>
</feature>